<proteinExistence type="predicted"/>
<dbReference type="AlphaFoldDB" id="A0A1H5TLV4"/>
<keyword evidence="3" id="KW-1185">Reference proteome</keyword>
<evidence type="ECO:0000313" key="3">
    <source>
        <dbReference type="Proteomes" id="UP000236740"/>
    </source>
</evidence>
<dbReference type="Pfam" id="PF19098">
    <property type="entry name" value="DUF5785"/>
    <property type="match status" value="1"/>
</dbReference>
<evidence type="ECO:0000256" key="1">
    <source>
        <dbReference type="SAM" id="MobiDB-lite"/>
    </source>
</evidence>
<name>A0A1H5TLV4_9EURY</name>
<feature type="compositionally biased region" description="Basic and acidic residues" evidence="1">
    <location>
        <begin position="16"/>
        <end position="30"/>
    </location>
</feature>
<evidence type="ECO:0000313" key="2">
    <source>
        <dbReference type="EMBL" id="SEF63760.1"/>
    </source>
</evidence>
<sequence>MRNGFAVAPQHAGMDWPHDPDGEEGSEGRRKYGHAVIAKKVDEEEDFPLDRDEFVEEYGDHPVRLDYERVVSVEEIFEHVEPDEFEDFVAFHKAVGRAMRENDYWFYEGAEQFVDANEA</sequence>
<accession>A0A1H5TLV4</accession>
<dbReference type="Proteomes" id="UP000236740">
    <property type="component" value="Unassembled WGS sequence"/>
</dbReference>
<protein>
    <submittedName>
        <fullName evidence="2">Uncharacterized protein</fullName>
    </submittedName>
</protein>
<reference evidence="2 3" key="1">
    <citation type="submission" date="2016-10" db="EMBL/GenBank/DDBJ databases">
        <authorList>
            <person name="de Groot N.N."/>
        </authorList>
    </citation>
    <scope>NUCLEOTIDE SEQUENCE [LARGE SCALE GENOMIC DNA]</scope>
    <source>
        <strain evidence="2 3">CGMCC 1.10331</strain>
    </source>
</reference>
<gene>
    <name evidence="2" type="ORF">SAMN04488133_0320</name>
</gene>
<dbReference type="InterPro" id="IPR043903">
    <property type="entry name" value="DUF5785"/>
</dbReference>
<dbReference type="EMBL" id="FNVN01000001">
    <property type="protein sequence ID" value="SEF63760.1"/>
    <property type="molecule type" value="Genomic_DNA"/>
</dbReference>
<organism evidence="2 3">
    <name type="scientific">Halobellus limi</name>
    <dbReference type="NCBI Taxonomy" id="699433"/>
    <lineage>
        <taxon>Archaea</taxon>
        <taxon>Methanobacteriati</taxon>
        <taxon>Methanobacteriota</taxon>
        <taxon>Stenosarchaea group</taxon>
        <taxon>Halobacteria</taxon>
        <taxon>Halobacteriales</taxon>
        <taxon>Haloferacaceae</taxon>
        <taxon>Halobellus</taxon>
    </lineage>
</organism>
<feature type="region of interest" description="Disordered" evidence="1">
    <location>
        <begin position="1"/>
        <end position="30"/>
    </location>
</feature>